<organism evidence="1 2">
    <name type="scientific">Hemibagrus guttatus</name>
    <dbReference type="NCBI Taxonomy" id="175788"/>
    <lineage>
        <taxon>Eukaryota</taxon>
        <taxon>Metazoa</taxon>
        <taxon>Chordata</taxon>
        <taxon>Craniata</taxon>
        <taxon>Vertebrata</taxon>
        <taxon>Euteleostomi</taxon>
        <taxon>Actinopterygii</taxon>
        <taxon>Neopterygii</taxon>
        <taxon>Teleostei</taxon>
        <taxon>Ostariophysi</taxon>
        <taxon>Siluriformes</taxon>
        <taxon>Bagridae</taxon>
        <taxon>Hemibagrus</taxon>
    </lineage>
</organism>
<reference evidence="1" key="1">
    <citation type="submission" date="2023-06" db="EMBL/GenBank/DDBJ databases">
        <title>Male Hemibagrus guttatus genome.</title>
        <authorList>
            <person name="Bian C."/>
        </authorList>
    </citation>
    <scope>NUCLEOTIDE SEQUENCE</scope>
    <source>
        <strain evidence="1">Male_cb2023</strain>
        <tissue evidence="1">Muscle</tissue>
    </source>
</reference>
<protein>
    <recommendedName>
        <fullName evidence="3">Tc1-like transposase DDE domain-containing protein</fullName>
    </recommendedName>
</protein>
<dbReference type="EMBL" id="JAUCMX010000010">
    <property type="protein sequence ID" value="KAK3533815.1"/>
    <property type="molecule type" value="Genomic_DNA"/>
</dbReference>
<dbReference type="Proteomes" id="UP001274896">
    <property type="component" value="Unassembled WGS sequence"/>
</dbReference>
<evidence type="ECO:0008006" key="3">
    <source>
        <dbReference type="Google" id="ProtNLM"/>
    </source>
</evidence>
<evidence type="ECO:0000313" key="1">
    <source>
        <dbReference type="EMBL" id="KAK3533815.1"/>
    </source>
</evidence>
<accession>A0AAE0QWV2</accession>
<gene>
    <name evidence="1" type="ORF">QTP70_031072</name>
</gene>
<dbReference type="AlphaFoldDB" id="A0AAE0QWV2"/>
<sequence length="103" mass="12108">MKQLYRVPFERNSERVKDLRHEYVERVLLIDGDPISHEFIFIDEAGFNLTKVRRRGRNIIGHRAILNAITQNGILHRHVKLGPYNTAHIITFLDRLHNIVTAE</sequence>
<keyword evidence="2" id="KW-1185">Reference proteome</keyword>
<proteinExistence type="predicted"/>
<evidence type="ECO:0000313" key="2">
    <source>
        <dbReference type="Proteomes" id="UP001274896"/>
    </source>
</evidence>
<comment type="caution">
    <text evidence="1">The sequence shown here is derived from an EMBL/GenBank/DDBJ whole genome shotgun (WGS) entry which is preliminary data.</text>
</comment>
<name>A0AAE0QWV2_9TELE</name>